<evidence type="ECO:0000256" key="1">
    <source>
        <dbReference type="SAM" id="MobiDB-lite"/>
    </source>
</evidence>
<protein>
    <recommendedName>
        <fullName evidence="4">BZIP domain-containing protein</fullName>
    </recommendedName>
</protein>
<name>A0A0J9UHF0_FUSO4</name>
<dbReference type="EMBL" id="DS231698">
    <property type="protein sequence ID" value="KNA98589.1"/>
    <property type="molecule type" value="Genomic_DNA"/>
</dbReference>
<dbReference type="VEuPathDB" id="FungiDB:FOXG_18431"/>
<proteinExistence type="predicted"/>
<feature type="compositionally biased region" description="Basic and acidic residues" evidence="1">
    <location>
        <begin position="57"/>
        <end position="67"/>
    </location>
</feature>
<dbReference type="PANTHER" id="PTHR38116">
    <property type="entry name" value="CHROMOSOME 7, WHOLE GENOME SHOTGUN SEQUENCE"/>
    <property type="match status" value="1"/>
</dbReference>
<organism evidence="2 3">
    <name type="scientific">Fusarium oxysporum f. sp. lycopersici (strain 4287 / CBS 123668 / FGSC 9935 / NRRL 34936)</name>
    <name type="common">Fusarium vascular wilt of tomato</name>
    <dbReference type="NCBI Taxonomy" id="426428"/>
    <lineage>
        <taxon>Eukaryota</taxon>
        <taxon>Fungi</taxon>
        <taxon>Dikarya</taxon>
        <taxon>Ascomycota</taxon>
        <taxon>Pezizomycotina</taxon>
        <taxon>Sordariomycetes</taxon>
        <taxon>Hypocreomycetidae</taxon>
        <taxon>Hypocreales</taxon>
        <taxon>Nectriaceae</taxon>
        <taxon>Fusarium</taxon>
        <taxon>Fusarium oxysporum species complex</taxon>
    </lineage>
</organism>
<dbReference type="InterPro" id="IPR021833">
    <property type="entry name" value="DUF3425"/>
</dbReference>
<feature type="region of interest" description="Disordered" evidence="1">
    <location>
        <begin position="41"/>
        <end position="73"/>
    </location>
</feature>
<evidence type="ECO:0008006" key="4">
    <source>
        <dbReference type="Google" id="ProtNLM"/>
    </source>
</evidence>
<feature type="region of interest" description="Disordered" evidence="1">
    <location>
        <begin position="108"/>
        <end position="144"/>
    </location>
</feature>
<gene>
    <name evidence="2" type="ORF">FOXG_18431</name>
</gene>
<evidence type="ECO:0000313" key="2">
    <source>
        <dbReference type="EMBL" id="KNA98589.1"/>
    </source>
</evidence>
<evidence type="ECO:0000313" key="3">
    <source>
        <dbReference type="Proteomes" id="UP000009097"/>
    </source>
</evidence>
<accession>A0A0J9UHF0</accession>
<sequence length="345" mass="39160">MLMTNSPTREFAAVTLRFLFEPNSGLSDETDAYAKLNMPAPAAKIDSPGGATRSKSVIRDASDEEAKQRKKVQNRLYKRASRLRKVTGDKSKTRDARCNYQVNRWRLDEFGATRPPRPPRPPKGSTAAPDTTAQTRTEESSSVTTRNQELWFPLPIDHLIHLVKYNVFRGLWKNKFMVDSLTVPYCAPGPSIDTSFAFPRYSSILPKTPEYRGSLAPTQVQMSLNHFSWIDCLPCPIMRENLISHEFNFSHVDFLRDLVGTLINLDLFKAPILPMSTNRENLARDQDTVAAGSGLILWGEPHLIDSWEITPDFLLKWGWTIMNCQGLVNSTNYWRMSRGETPLLP</sequence>
<dbReference type="GeneID" id="28959137"/>
<reference evidence="2" key="2">
    <citation type="journal article" date="2010" name="Nature">
        <title>Comparative genomics reveals mobile pathogenicity chromosomes in Fusarium.</title>
        <authorList>
            <person name="Ma L.J."/>
            <person name="van der Does H.C."/>
            <person name="Borkovich K.A."/>
            <person name="Coleman J.J."/>
            <person name="Daboussi M.J."/>
            <person name="Di Pietro A."/>
            <person name="Dufresne M."/>
            <person name="Freitag M."/>
            <person name="Grabherr M."/>
            <person name="Henrissat B."/>
            <person name="Houterman P.M."/>
            <person name="Kang S."/>
            <person name="Shim W.B."/>
            <person name="Woloshuk C."/>
            <person name="Xie X."/>
            <person name="Xu J.R."/>
            <person name="Antoniw J."/>
            <person name="Baker S.E."/>
            <person name="Bluhm B.H."/>
            <person name="Breakspear A."/>
            <person name="Brown D.W."/>
            <person name="Butchko R.A."/>
            <person name="Chapman S."/>
            <person name="Coulson R."/>
            <person name="Coutinho P.M."/>
            <person name="Danchin E.G."/>
            <person name="Diener A."/>
            <person name="Gale L.R."/>
            <person name="Gardiner D.M."/>
            <person name="Goff S."/>
            <person name="Hammond-Kosack K.E."/>
            <person name="Hilburn K."/>
            <person name="Hua-Van A."/>
            <person name="Jonkers W."/>
            <person name="Kazan K."/>
            <person name="Kodira C.D."/>
            <person name="Koehrsen M."/>
            <person name="Kumar L."/>
            <person name="Lee Y.H."/>
            <person name="Li L."/>
            <person name="Manners J.M."/>
            <person name="Miranda-Saavedra D."/>
            <person name="Mukherjee M."/>
            <person name="Park G."/>
            <person name="Park J."/>
            <person name="Park S.Y."/>
            <person name="Proctor R.H."/>
            <person name="Regev A."/>
            <person name="Ruiz-Roldan M.C."/>
            <person name="Sain D."/>
            <person name="Sakthikumar S."/>
            <person name="Sykes S."/>
            <person name="Schwartz D.C."/>
            <person name="Turgeon B.G."/>
            <person name="Wapinski I."/>
            <person name="Yoder O."/>
            <person name="Young S."/>
            <person name="Zeng Q."/>
            <person name="Zhou S."/>
            <person name="Galagan J."/>
            <person name="Cuomo C.A."/>
            <person name="Kistler H.C."/>
            <person name="Rep M."/>
        </authorList>
    </citation>
    <scope>NUCLEOTIDE SEQUENCE [LARGE SCALE GENOMIC DNA]</scope>
    <source>
        <strain evidence="2">4287</strain>
    </source>
</reference>
<dbReference type="Pfam" id="PF11905">
    <property type="entry name" value="DUF3425"/>
    <property type="match status" value="1"/>
</dbReference>
<dbReference type="Proteomes" id="UP000009097">
    <property type="component" value="Unassembled WGS sequence"/>
</dbReference>
<reference evidence="2" key="1">
    <citation type="submission" date="2007-04" db="EMBL/GenBank/DDBJ databases">
        <authorList>
            <consortium name="The Broad Institute Genome Sequencing Platform"/>
            <person name="Birren B."/>
            <person name="Lander E."/>
            <person name="Galagan J."/>
            <person name="Nusbaum C."/>
            <person name="Devon K."/>
            <person name="Ma L.-J."/>
            <person name="Jaffe D."/>
            <person name="Butler J."/>
            <person name="Alvarez P."/>
            <person name="Gnerre S."/>
            <person name="Grabherr M."/>
            <person name="Kleber M."/>
            <person name="Mauceli E."/>
            <person name="Brockman W."/>
            <person name="MacCallum I.A."/>
            <person name="Young S."/>
            <person name="LaButti K."/>
            <person name="DeCaprio D."/>
            <person name="Crawford M."/>
            <person name="Koehrsen M."/>
            <person name="Engels R."/>
            <person name="Montgomery P."/>
            <person name="Pearson M."/>
            <person name="Howarth C."/>
            <person name="Larson L."/>
            <person name="White J."/>
            <person name="O'Leary S."/>
            <person name="Kodira C."/>
            <person name="Zeng Q."/>
            <person name="Yandava C."/>
            <person name="Alvarado L."/>
            <person name="Kistler C."/>
            <person name="Shim W.-B."/>
            <person name="Kang S."/>
            <person name="Woloshuk C."/>
        </authorList>
    </citation>
    <scope>NUCLEOTIDE SEQUENCE</scope>
    <source>
        <strain evidence="2">4287</strain>
    </source>
</reference>
<dbReference type="AlphaFoldDB" id="A0A0J9UHF0"/>
<dbReference type="KEGG" id="fox:FOXG_18431"/>
<dbReference type="RefSeq" id="XP_018236635.1">
    <property type="nucleotide sequence ID" value="XM_018398512.1"/>
</dbReference>
<dbReference type="PANTHER" id="PTHR38116:SF1">
    <property type="entry name" value="BZIP DOMAIN-CONTAINING PROTEIN"/>
    <property type="match status" value="1"/>
</dbReference>
<dbReference type="OrthoDB" id="125347at2759"/>